<reference evidence="1" key="1">
    <citation type="submission" date="2021-06" db="EMBL/GenBank/DDBJ databases">
        <authorList>
            <person name="Hodson N. C."/>
            <person name="Mongue J. A."/>
            <person name="Jaron S. K."/>
        </authorList>
    </citation>
    <scope>NUCLEOTIDE SEQUENCE</scope>
</reference>
<dbReference type="Proteomes" id="UP000708208">
    <property type="component" value="Unassembled WGS sequence"/>
</dbReference>
<feature type="non-terminal residue" evidence="1">
    <location>
        <position position="8"/>
    </location>
</feature>
<evidence type="ECO:0000313" key="1">
    <source>
        <dbReference type="EMBL" id="CAG7727565.1"/>
    </source>
</evidence>
<organism evidence="1 2">
    <name type="scientific">Allacma fusca</name>
    <dbReference type="NCBI Taxonomy" id="39272"/>
    <lineage>
        <taxon>Eukaryota</taxon>
        <taxon>Metazoa</taxon>
        <taxon>Ecdysozoa</taxon>
        <taxon>Arthropoda</taxon>
        <taxon>Hexapoda</taxon>
        <taxon>Collembola</taxon>
        <taxon>Symphypleona</taxon>
        <taxon>Sminthuridae</taxon>
        <taxon>Allacma</taxon>
    </lineage>
</organism>
<comment type="caution">
    <text evidence="1">The sequence shown here is derived from an EMBL/GenBank/DDBJ whole genome shotgun (WGS) entry which is preliminary data.</text>
</comment>
<name>A0A8J2P0L9_9HEXA</name>
<keyword evidence="2" id="KW-1185">Reference proteome</keyword>
<sequence length="8" mass="823">MLGSVMVS</sequence>
<dbReference type="EMBL" id="CAJVCH010150432">
    <property type="protein sequence ID" value="CAG7727565.1"/>
    <property type="molecule type" value="Genomic_DNA"/>
</dbReference>
<accession>A0A8J2P0L9</accession>
<evidence type="ECO:0000313" key="2">
    <source>
        <dbReference type="Proteomes" id="UP000708208"/>
    </source>
</evidence>
<protein>
    <submittedName>
        <fullName evidence="1">Uncharacterized protein</fullName>
    </submittedName>
</protein>
<gene>
    <name evidence="1" type="ORF">AFUS01_LOCUS16401</name>
</gene>
<proteinExistence type="predicted"/>